<evidence type="ECO:0000259" key="17">
    <source>
        <dbReference type="PROSITE" id="PS50262"/>
    </source>
</evidence>
<evidence type="ECO:0000256" key="11">
    <source>
        <dbReference type="ARBA" id="ARBA00023170"/>
    </source>
</evidence>
<evidence type="ECO:0000256" key="9">
    <source>
        <dbReference type="ARBA" id="ARBA00023136"/>
    </source>
</evidence>
<name>A0A9Q0ECB4_9TELE</name>
<sequence>MSRPDHVTNTSIFSKVDVPDHAHYTVAFFVCVIGTLGVTGNSLVLFAFYSNKKLRNLPNYFIMNQAVSDFLMAITQSPFFFINCLNKEWIFGELGCKLYAFCGALFGITSMINLLAISLDRYLVITRPLEAMKWNSKRRTTIAILLVWLYSLAWSLAPLLGWSSYIPEGLKTSCTWDYVTYSLANRSYTMMLCCFVFFLPLAIISYCYLFMFLAIRKTSRDVGRLGTQVRKSTIIRQKSIRTEWKLAKIAFVVIVVYVLSWSPYACVTLISWSGHANILSPYSKTIPAVIAKASTIYNPFIYAIIHQKYRKTLAEKVPCLRFLSPSKRKDCASSSFSEGSSFRDSVISRTSAAVRRLSTAVSRQPSAVRGKSNTVSRQPSSSSKAAVSPSSYSSPDRVFADVEMDPVDHRKSGESCRRQSSGGGTRRARLLKKQQQTERKQKTTADRKPSGTTTELPTPFEHEMVSSSVNMAAVPLWELSRKRSQSLTGGVMSEARGKKMAERQNGGLGNHKSESVDLHFGHAPVSADRALSVPRIIIISPTSEESLVKGDGPAVPKQLCEWTLGLLTIVSRPLTARRTQATSPIVAVAVTQGDMSSNYSVTLLGPAPWGFRLQGGKDFNMPLAISRLSGEAEGSPLNEGGKASKGGMAVGDLVLSIAGIASEGMNHLEAQNKIKSCSGNLTLTLQNHRLGQVGAAPAAYGPQSASFSSLHTEDRQ</sequence>
<feature type="transmembrane region" description="Helical" evidence="14">
    <location>
        <begin position="98"/>
        <end position="119"/>
    </location>
</feature>
<feature type="domain" description="PDZ" evidence="16">
    <location>
        <begin position="587"/>
        <end position="689"/>
    </location>
</feature>
<dbReference type="GO" id="GO:0004930">
    <property type="term" value="F:G protein-coupled receptor activity"/>
    <property type="evidence" value="ECO:0007669"/>
    <property type="project" value="UniProtKB-KW"/>
</dbReference>
<dbReference type="FunFam" id="2.30.42.10:FF:000055">
    <property type="entry name" value="PDZ and LIM domain protein 3"/>
    <property type="match status" value="1"/>
</dbReference>
<dbReference type="Pfam" id="PF00001">
    <property type="entry name" value="7tm_1"/>
    <property type="match status" value="1"/>
</dbReference>
<keyword evidence="6 14" id="KW-1133">Transmembrane helix</keyword>
<feature type="region of interest" description="Disordered" evidence="15">
    <location>
        <begin position="358"/>
        <end position="460"/>
    </location>
</feature>
<gene>
    <name evidence="18" type="ORF">NHX12_028715</name>
</gene>
<dbReference type="SMART" id="SM00228">
    <property type="entry name" value="PDZ"/>
    <property type="match status" value="1"/>
</dbReference>
<keyword evidence="7 14" id="KW-0157">Chromophore</keyword>
<comment type="caution">
    <text evidence="18">The sequence shown here is derived from an EMBL/GenBank/DDBJ whole genome shotgun (WGS) entry which is preliminary data.</text>
</comment>
<feature type="transmembrane region" description="Helical" evidence="14">
    <location>
        <begin position="246"/>
        <end position="264"/>
    </location>
</feature>
<evidence type="ECO:0000256" key="4">
    <source>
        <dbReference type="ARBA" id="ARBA00022692"/>
    </source>
</evidence>
<evidence type="ECO:0000259" key="16">
    <source>
        <dbReference type="PROSITE" id="PS50106"/>
    </source>
</evidence>
<keyword evidence="8 14" id="KW-0297">G-protein coupled receptor</keyword>
<keyword evidence="5 14" id="KW-0681">Retinal protein</keyword>
<dbReference type="InterPro" id="IPR001478">
    <property type="entry name" value="PDZ"/>
</dbReference>
<comment type="function">
    <text evidence="13">Photoreceptor implicated in non-image-forming responses to light.</text>
</comment>
<evidence type="ECO:0000256" key="6">
    <source>
        <dbReference type="ARBA" id="ARBA00022989"/>
    </source>
</evidence>
<feature type="compositionally biased region" description="Low complexity" evidence="15">
    <location>
        <begin position="376"/>
        <end position="395"/>
    </location>
</feature>
<comment type="caution">
    <text evidence="14">Lacks conserved residue(s) required for the propagation of feature annotation.</text>
</comment>
<feature type="transmembrane region" description="Helical" evidence="14">
    <location>
        <begin position="26"/>
        <end position="49"/>
    </location>
</feature>
<dbReference type="SMART" id="SM01381">
    <property type="entry name" value="7TM_GPCR_Srsx"/>
    <property type="match status" value="1"/>
</dbReference>
<dbReference type="CDD" id="cd15336">
    <property type="entry name" value="7tmA_Melanopsin"/>
    <property type="match status" value="1"/>
</dbReference>
<dbReference type="InterPro" id="IPR050125">
    <property type="entry name" value="GPCR_opsins"/>
</dbReference>
<reference evidence="18" key="1">
    <citation type="submission" date="2022-07" db="EMBL/GenBank/DDBJ databases">
        <title>Chromosome-level genome of Muraenolepis orangiensis.</title>
        <authorList>
            <person name="Kim J."/>
        </authorList>
    </citation>
    <scope>NUCLEOTIDE SEQUENCE</scope>
    <source>
        <strain evidence="18">KU_S4_2022</strain>
        <tissue evidence="18">Muscle</tissue>
    </source>
</reference>
<dbReference type="PRINTS" id="PR00238">
    <property type="entry name" value="OPSIN"/>
</dbReference>
<dbReference type="GO" id="GO:0007601">
    <property type="term" value="P:visual perception"/>
    <property type="evidence" value="ECO:0007669"/>
    <property type="project" value="InterPro"/>
</dbReference>
<accession>A0A9Q0ECB4</accession>
<dbReference type="GO" id="GO:0016020">
    <property type="term" value="C:membrane"/>
    <property type="evidence" value="ECO:0007669"/>
    <property type="project" value="UniProtKB-SubCell"/>
</dbReference>
<keyword evidence="3 14" id="KW-0716">Sensory transduction</keyword>
<feature type="non-terminal residue" evidence="18">
    <location>
        <position position="1"/>
    </location>
</feature>
<feature type="domain" description="G-protein coupled receptors family 1 profile" evidence="17">
    <location>
        <begin position="40"/>
        <end position="302"/>
    </location>
</feature>
<dbReference type="Gene3D" id="2.30.42.10">
    <property type="match status" value="1"/>
</dbReference>
<feature type="compositionally biased region" description="Polar residues" evidence="15">
    <location>
        <begin position="359"/>
        <end position="375"/>
    </location>
</feature>
<feature type="compositionally biased region" description="Basic and acidic residues" evidence="15">
    <location>
        <begin position="406"/>
        <end position="417"/>
    </location>
</feature>
<dbReference type="PROSITE" id="PS50262">
    <property type="entry name" value="G_PROTEIN_RECEP_F1_2"/>
    <property type="match status" value="1"/>
</dbReference>
<dbReference type="InterPro" id="IPR001760">
    <property type="entry name" value="Opsin"/>
</dbReference>
<dbReference type="CDD" id="cd06753">
    <property type="entry name" value="PDZ_PDLIM-like"/>
    <property type="match status" value="1"/>
</dbReference>
<evidence type="ECO:0000256" key="14">
    <source>
        <dbReference type="RuleBase" id="RU004951"/>
    </source>
</evidence>
<dbReference type="InterPro" id="IPR027430">
    <property type="entry name" value="Retinal_BS"/>
</dbReference>
<evidence type="ECO:0000256" key="5">
    <source>
        <dbReference type="ARBA" id="ARBA00022925"/>
    </source>
</evidence>
<dbReference type="Proteomes" id="UP001148018">
    <property type="component" value="Unassembled WGS sequence"/>
</dbReference>
<dbReference type="InterPro" id="IPR036034">
    <property type="entry name" value="PDZ_sf"/>
</dbReference>
<evidence type="ECO:0000256" key="12">
    <source>
        <dbReference type="ARBA" id="ARBA00023224"/>
    </source>
</evidence>
<keyword evidence="11 14" id="KW-0675">Receptor</keyword>
<evidence type="ECO:0008006" key="20">
    <source>
        <dbReference type="Google" id="ProtNLM"/>
    </source>
</evidence>
<dbReference type="PROSITE" id="PS50106">
    <property type="entry name" value="PDZ"/>
    <property type="match status" value="1"/>
</dbReference>
<keyword evidence="9 14" id="KW-0472">Membrane</keyword>
<keyword evidence="19" id="KW-1185">Reference proteome</keyword>
<dbReference type="PROSITE" id="PS00237">
    <property type="entry name" value="G_PROTEIN_RECEP_F1_1"/>
    <property type="match status" value="1"/>
</dbReference>
<proteinExistence type="inferred from homology"/>
<protein>
    <recommendedName>
        <fullName evidence="20">Melanopsin</fullName>
    </recommendedName>
</protein>
<dbReference type="GO" id="GO:0007602">
    <property type="term" value="P:phototransduction"/>
    <property type="evidence" value="ECO:0007669"/>
    <property type="project" value="UniProtKB-KW"/>
</dbReference>
<keyword evidence="12 14" id="KW-0807">Transducer</keyword>
<dbReference type="GO" id="GO:0009881">
    <property type="term" value="F:photoreceptor activity"/>
    <property type="evidence" value="ECO:0007669"/>
    <property type="project" value="UniProtKB-KW"/>
</dbReference>
<evidence type="ECO:0000256" key="7">
    <source>
        <dbReference type="ARBA" id="ARBA00022991"/>
    </source>
</evidence>
<evidence type="ECO:0000256" key="10">
    <source>
        <dbReference type="ARBA" id="ARBA00023157"/>
    </source>
</evidence>
<evidence type="ECO:0000313" key="19">
    <source>
        <dbReference type="Proteomes" id="UP001148018"/>
    </source>
</evidence>
<organism evidence="18 19">
    <name type="scientific">Muraenolepis orangiensis</name>
    <name type="common">Patagonian moray cod</name>
    <dbReference type="NCBI Taxonomy" id="630683"/>
    <lineage>
        <taxon>Eukaryota</taxon>
        <taxon>Metazoa</taxon>
        <taxon>Chordata</taxon>
        <taxon>Craniata</taxon>
        <taxon>Vertebrata</taxon>
        <taxon>Euteleostomi</taxon>
        <taxon>Actinopterygii</taxon>
        <taxon>Neopterygii</taxon>
        <taxon>Teleostei</taxon>
        <taxon>Neoteleostei</taxon>
        <taxon>Acanthomorphata</taxon>
        <taxon>Zeiogadaria</taxon>
        <taxon>Gadariae</taxon>
        <taxon>Gadiformes</taxon>
        <taxon>Muraenolepidoidei</taxon>
        <taxon>Muraenolepididae</taxon>
        <taxon>Muraenolepis</taxon>
    </lineage>
</organism>
<evidence type="ECO:0000256" key="13">
    <source>
        <dbReference type="ARBA" id="ARBA00059157"/>
    </source>
</evidence>
<feature type="transmembrane region" description="Helical" evidence="14">
    <location>
        <begin position="140"/>
        <end position="162"/>
    </location>
</feature>
<feature type="compositionally biased region" description="Basic and acidic residues" evidence="15">
    <location>
        <begin position="435"/>
        <end position="449"/>
    </location>
</feature>
<evidence type="ECO:0000256" key="15">
    <source>
        <dbReference type="SAM" id="MobiDB-lite"/>
    </source>
</evidence>
<comment type="similarity">
    <text evidence="14">Belongs to the G-protein coupled receptor 1 family. Opsin subfamily.</text>
</comment>
<dbReference type="OrthoDB" id="9996086at2759"/>
<dbReference type="Pfam" id="PF00595">
    <property type="entry name" value="PDZ"/>
    <property type="match status" value="1"/>
</dbReference>
<comment type="subcellular location">
    <subcellularLocation>
        <location evidence="1 14">Membrane</location>
        <topology evidence="1 14">Multi-pass membrane protein</topology>
    </subcellularLocation>
</comment>
<dbReference type="PANTHER" id="PTHR24240">
    <property type="entry name" value="OPSIN"/>
    <property type="match status" value="1"/>
</dbReference>
<dbReference type="EMBL" id="JANIIK010000044">
    <property type="protein sequence ID" value="KAJ3603974.1"/>
    <property type="molecule type" value="Genomic_DNA"/>
</dbReference>
<dbReference type="AlphaFoldDB" id="A0A9Q0ECB4"/>
<evidence type="ECO:0000313" key="18">
    <source>
        <dbReference type="EMBL" id="KAJ3603974.1"/>
    </source>
</evidence>
<dbReference type="InterPro" id="IPR017452">
    <property type="entry name" value="GPCR_Rhodpsn_7TM"/>
</dbReference>
<dbReference type="SUPFAM" id="SSF81321">
    <property type="entry name" value="Family A G protein-coupled receptor-like"/>
    <property type="match status" value="1"/>
</dbReference>
<dbReference type="SUPFAM" id="SSF50156">
    <property type="entry name" value="PDZ domain-like"/>
    <property type="match status" value="1"/>
</dbReference>
<evidence type="ECO:0000256" key="8">
    <source>
        <dbReference type="ARBA" id="ARBA00023040"/>
    </source>
</evidence>
<evidence type="ECO:0000256" key="1">
    <source>
        <dbReference type="ARBA" id="ARBA00004141"/>
    </source>
</evidence>
<evidence type="ECO:0000256" key="3">
    <source>
        <dbReference type="ARBA" id="ARBA00022606"/>
    </source>
</evidence>
<dbReference type="InterPro" id="IPR000276">
    <property type="entry name" value="GPCR_Rhodpsn"/>
</dbReference>
<feature type="transmembrane region" description="Helical" evidence="14">
    <location>
        <begin position="188"/>
        <end position="215"/>
    </location>
</feature>
<keyword evidence="4 14" id="KW-0812">Transmembrane</keyword>
<dbReference type="Gene3D" id="1.20.1070.10">
    <property type="entry name" value="Rhodopsin 7-helix transmembrane proteins"/>
    <property type="match status" value="1"/>
</dbReference>
<dbReference type="PROSITE" id="PS00238">
    <property type="entry name" value="OPSIN"/>
    <property type="match status" value="1"/>
</dbReference>
<feature type="transmembrane region" description="Helical" evidence="14">
    <location>
        <begin position="61"/>
        <end position="82"/>
    </location>
</feature>
<keyword evidence="2 14" id="KW-0600">Photoreceptor protein</keyword>
<dbReference type="PRINTS" id="PR00237">
    <property type="entry name" value="GPCRRHODOPSN"/>
</dbReference>
<keyword evidence="10" id="KW-1015">Disulfide bond</keyword>
<evidence type="ECO:0000256" key="2">
    <source>
        <dbReference type="ARBA" id="ARBA00022543"/>
    </source>
</evidence>
<dbReference type="FunFam" id="1.20.1070.10:FF:000044">
    <property type="entry name" value="Opsin, ultraviolet-sensitive"/>
    <property type="match status" value="1"/>
</dbReference>